<dbReference type="InterPro" id="IPR006577">
    <property type="entry name" value="UAS"/>
</dbReference>
<dbReference type="Proteomes" id="UP000752696">
    <property type="component" value="Unassembled WGS sequence"/>
</dbReference>
<accession>A0A6V7H046</accession>
<name>A0A6V7H046_9HYME</name>
<feature type="compositionally biased region" description="Basic and acidic residues" evidence="2">
    <location>
        <begin position="184"/>
        <end position="213"/>
    </location>
</feature>
<protein>
    <recommendedName>
        <fullName evidence="3">UBX domain-containing protein</fullName>
    </recommendedName>
</protein>
<evidence type="ECO:0000256" key="2">
    <source>
        <dbReference type="SAM" id="MobiDB-lite"/>
    </source>
</evidence>
<dbReference type="Gene3D" id="3.10.20.90">
    <property type="entry name" value="Phosphatidylinositol 3-kinase Catalytic Subunit, Chain A, domain 1"/>
    <property type="match status" value="1"/>
</dbReference>
<dbReference type="Pfam" id="PF00789">
    <property type="entry name" value="UBX"/>
    <property type="match status" value="1"/>
</dbReference>
<dbReference type="PANTHER" id="PTHR23322">
    <property type="entry name" value="FAS-ASSOCIATED PROTEIN"/>
    <property type="match status" value="1"/>
</dbReference>
<proteinExistence type="predicted"/>
<evidence type="ECO:0000313" key="5">
    <source>
        <dbReference type="Proteomes" id="UP000752696"/>
    </source>
</evidence>
<dbReference type="Pfam" id="PF21021">
    <property type="entry name" value="FAF1"/>
    <property type="match status" value="1"/>
</dbReference>
<dbReference type="InterPro" id="IPR049483">
    <property type="entry name" value="FAF1_2-like_UAS"/>
</dbReference>
<dbReference type="GO" id="GO:0005783">
    <property type="term" value="C:endoplasmic reticulum"/>
    <property type="evidence" value="ECO:0007669"/>
    <property type="project" value="TreeGrafter"/>
</dbReference>
<dbReference type="InterPro" id="IPR036249">
    <property type="entry name" value="Thioredoxin-like_sf"/>
</dbReference>
<feature type="region of interest" description="Disordered" evidence="2">
    <location>
        <begin position="173"/>
        <end position="215"/>
    </location>
</feature>
<sequence length="323" mass="37589">EQLNLYEGRPSMYAQDSRSRPPQVVDDSSSRIYFHYSGSPNGRGISSDPVEDVISFIRSYEEAYGNSHPVFYQGSYSQALSDAKQELRFLLVYLHKDEAQNIDQWCRNTLGNLQIIQYINIHTLFWACNVQSGEGYKVAEALKSGSYPFLAVIVLKDNKMTVVGRAERSAAQSLRQQQDQAYEESLRADQEKDRRREEERRAREEQEAREKEQLNAQEMEIQRIRREKELTVCKVPLEPEPTNPNACHLQIKLGERTMKRRFLMSDTLEDVYHWIFSQPDSPVSFEITTSFPKRILYPCREIFTLLDAGLTHREVLHVNDLDD</sequence>
<dbReference type="EMBL" id="CAJDYZ010003672">
    <property type="protein sequence ID" value="CAD1470345.1"/>
    <property type="molecule type" value="Genomic_DNA"/>
</dbReference>
<evidence type="ECO:0000259" key="3">
    <source>
        <dbReference type="PROSITE" id="PS50033"/>
    </source>
</evidence>
<dbReference type="AlphaFoldDB" id="A0A6V7H046"/>
<evidence type="ECO:0000313" key="4">
    <source>
        <dbReference type="EMBL" id="CAD1470345.1"/>
    </source>
</evidence>
<dbReference type="Gene3D" id="3.40.30.10">
    <property type="entry name" value="Glutaredoxin"/>
    <property type="match status" value="1"/>
</dbReference>
<dbReference type="PROSITE" id="PS50033">
    <property type="entry name" value="UBX"/>
    <property type="match status" value="1"/>
</dbReference>
<feature type="region of interest" description="Disordered" evidence="2">
    <location>
        <begin position="1"/>
        <end position="25"/>
    </location>
</feature>
<organism evidence="4 5">
    <name type="scientific">Heterotrigona itama</name>
    <dbReference type="NCBI Taxonomy" id="395501"/>
    <lineage>
        <taxon>Eukaryota</taxon>
        <taxon>Metazoa</taxon>
        <taxon>Ecdysozoa</taxon>
        <taxon>Arthropoda</taxon>
        <taxon>Hexapoda</taxon>
        <taxon>Insecta</taxon>
        <taxon>Pterygota</taxon>
        <taxon>Neoptera</taxon>
        <taxon>Endopterygota</taxon>
        <taxon>Hymenoptera</taxon>
        <taxon>Apocrita</taxon>
        <taxon>Aculeata</taxon>
        <taxon>Apoidea</taxon>
        <taxon>Anthophila</taxon>
        <taxon>Apidae</taxon>
        <taxon>Heterotrigona</taxon>
    </lineage>
</organism>
<dbReference type="GO" id="GO:0043130">
    <property type="term" value="F:ubiquitin binding"/>
    <property type="evidence" value="ECO:0007669"/>
    <property type="project" value="TreeGrafter"/>
</dbReference>
<comment type="caution">
    <text evidence="4">The sequence shown here is derived from an EMBL/GenBank/DDBJ whole genome shotgun (WGS) entry which is preliminary data.</text>
</comment>
<dbReference type="PANTHER" id="PTHR23322:SF1">
    <property type="entry name" value="FAS-ASSOCIATED FACTOR 2"/>
    <property type="match status" value="1"/>
</dbReference>
<keyword evidence="1" id="KW-0175">Coiled coil</keyword>
<dbReference type="InterPro" id="IPR001012">
    <property type="entry name" value="UBX_dom"/>
</dbReference>
<dbReference type="SUPFAM" id="SSF52833">
    <property type="entry name" value="Thioredoxin-like"/>
    <property type="match status" value="1"/>
</dbReference>
<dbReference type="InterPro" id="IPR029071">
    <property type="entry name" value="Ubiquitin-like_domsf"/>
</dbReference>
<keyword evidence="5" id="KW-1185">Reference proteome</keyword>
<gene>
    <name evidence="4" type="ORF">MHI_LOCUS184759</name>
</gene>
<reference evidence="4" key="1">
    <citation type="submission" date="2020-07" db="EMBL/GenBank/DDBJ databases">
        <authorList>
            <person name="Nazaruddin N."/>
        </authorList>
    </citation>
    <scope>NUCLEOTIDE SEQUENCE</scope>
</reference>
<evidence type="ECO:0000256" key="1">
    <source>
        <dbReference type="ARBA" id="ARBA00023054"/>
    </source>
</evidence>
<dbReference type="SUPFAM" id="SSF54236">
    <property type="entry name" value="Ubiquitin-like"/>
    <property type="match status" value="1"/>
</dbReference>
<dbReference type="SMART" id="SM00166">
    <property type="entry name" value="UBX"/>
    <property type="match status" value="1"/>
</dbReference>
<feature type="domain" description="UBX" evidence="3">
    <location>
        <begin position="256"/>
        <end position="318"/>
    </location>
</feature>
<feature type="non-terminal residue" evidence="4">
    <location>
        <position position="323"/>
    </location>
</feature>
<dbReference type="GO" id="GO:0036503">
    <property type="term" value="P:ERAD pathway"/>
    <property type="evidence" value="ECO:0007669"/>
    <property type="project" value="TreeGrafter"/>
</dbReference>
<dbReference type="SMART" id="SM00594">
    <property type="entry name" value="UAS"/>
    <property type="match status" value="1"/>
</dbReference>
<dbReference type="OrthoDB" id="1026733at2759"/>
<dbReference type="InterPro" id="IPR050730">
    <property type="entry name" value="UBX_domain-protein"/>
</dbReference>